<accession>A0ACB8HKZ3</accession>
<dbReference type="Proteomes" id="UP000828922">
    <property type="component" value="Linkage Group LG07"/>
</dbReference>
<evidence type="ECO:0000313" key="1">
    <source>
        <dbReference type="EMBL" id="KAH9556411.1"/>
    </source>
</evidence>
<comment type="caution">
    <text evidence="1">The sequence shown here is derived from an EMBL/GenBank/DDBJ whole genome shotgun (WGS) entry which is preliminary data.</text>
</comment>
<reference evidence="2" key="1">
    <citation type="journal article" date="2022" name="New Phytol.">
        <title>Phylogenomic structure and speciation in an emerging model: the Sphagnum magellanicum complex (Bryophyta).</title>
        <authorList>
            <person name="Shaw A.J."/>
            <person name="Piatkowski B."/>
            <person name="Duffy A.M."/>
            <person name="Aguero B."/>
            <person name="Imwattana K."/>
            <person name="Nieto-Lugilde M."/>
            <person name="Healey A."/>
            <person name="Weston D.J."/>
            <person name="Patel M.N."/>
            <person name="Schmutz J."/>
            <person name="Grimwood J."/>
            <person name="Yavitt J.B."/>
            <person name="Hassel K."/>
            <person name="Stenoien H.K."/>
            <person name="Flatberg K.I."/>
            <person name="Bickford C.P."/>
            <person name="Hicks K.A."/>
        </authorList>
    </citation>
    <scope>NUCLEOTIDE SEQUENCE [LARGE SCALE GENOMIC DNA]</scope>
</reference>
<sequence>MRRLAAFREREAHKREGSGRSWDFFAGERRRRPTTKSFSQLLTMAQAAWNKRWIKPEIFPLFAAMGAALGICGFAIARNIAINPDVRISKEDRAAGILENYNEGKSYKDHSLREYVKDCKPEIMPGLNRFFSASK</sequence>
<keyword evidence="2" id="KW-1185">Reference proteome</keyword>
<proteinExistence type="predicted"/>
<name>A0ACB8HKZ3_9BRYO</name>
<organism evidence="1 2">
    <name type="scientific">Sphagnum magellanicum</name>
    <dbReference type="NCBI Taxonomy" id="128215"/>
    <lineage>
        <taxon>Eukaryota</taxon>
        <taxon>Viridiplantae</taxon>
        <taxon>Streptophyta</taxon>
        <taxon>Embryophyta</taxon>
        <taxon>Bryophyta</taxon>
        <taxon>Sphagnophytina</taxon>
        <taxon>Sphagnopsida</taxon>
        <taxon>Sphagnales</taxon>
        <taxon>Sphagnaceae</taxon>
        <taxon>Sphagnum</taxon>
    </lineage>
</organism>
<protein>
    <submittedName>
        <fullName evidence="1">Uncharacterized protein</fullName>
    </submittedName>
</protein>
<gene>
    <name evidence="1" type="ORF">CY35_07G025800</name>
</gene>
<evidence type="ECO:0000313" key="2">
    <source>
        <dbReference type="Proteomes" id="UP000828922"/>
    </source>
</evidence>
<dbReference type="EMBL" id="CM038913">
    <property type="protein sequence ID" value="KAH9556411.1"/>
    <property type="molecule type" value="Genomic_DNA"/>
</dbReference>